<name>A0ABP8KXU8_9MICO</name>
<dbReference type="EMBL" id="BAABGN010000002">
    <property type="protein sequence ID" value="GAA4418491.1"/>
    <property type="molecule type" value="Genomic_DNA"/>
</dbReference>
<protein>
    <recommendedName>
        <fullName evidence="4">Rv2175c C-terminal domain-containing protein</fullName>
    </recommendedName>
</protein>
<evidence type="ECO:0008006" key="4">
    <source>
        <dbReference type="Google" id="ProtNLM"/>
    </source>
</evidence>
<proteinExistence type="predicted"/>
<accession>A0ABP8KXU8</accession>
<organism evidence="2 3">
    <name type="scientific">Georgenia halophila</name>
    <dbReference type="NCBI Taxonomy" id="620889"/>
    <lineage>
        <taxon>Bacteria</taxon>
        <taxon>Bacillati</taxon>
        <taxon>Actinomycetota</taxon>
        <taxon>Actinomycetes</taxon>
        <taxon>Micrococcales</taxon>
        <taxon>Bogoriellaceae</taxon>
        <taxon>Georgenia</taxon>
    </lineage>
</organism>
<gene>
    <name evidence="2" type="ORF">GCM10023169_08130</name>
</gene>
<evidence type="ECO:0000256" key="1">
    <source>
        <dbReference type="SAM" id="MobiDB-lite"/>
    </source>
</evidence>
<feature type="compositionally biased region" description="Gly residues" evidence="1">
    <location>
        <begin position="127"/>
        <end position="137"/>
    </location>
</feature>
<sequence>MQAEHNLYTRIDAEFGLLSAAEASRRLGRSQVCPATSPPRSTGPIIKKHRADHLVAVRRGHETLYPRFQFTNDRQALPVIAELSVLAAERGCSETGVVQWMCGPTTYLGRKRPVDLLATHPGRVVHGRGGASIGGPGAAVTTGSRGIGARTCSPWTSSSLGSSPRART</sequence>
<feature type="compositionally biased region" description="Low complexity" evidence="1">
    <location>
        <begin position="153"/>
        <end position="168"/>
    </location>
</feature>
<keyword evidence="3" id="KW-1185">Reference proteome</keyword>
<dbReference type="Proteomes" id="UP001500622">
    <property type="component" value="Unassembled WGS sequence"/>
</dbReference>
<comment type="caution">
    <text evidence="2">The sequence shown here is derived from an EMBL/GenBank/DDBJ whole genome shotgun (WGS) entry which is preliminary data.</text>
</comment>
<evidence type="ECO:0000313" key="2">
    <source>
        <dbReference type="EMBL" id="GAA4418491.1"/>
    </source>
</evidence>
<feature type="region of interest" description="Disordered" evidence="1">
    <location>
        <begin position="127"/>
        <end position="168"/>
    </location>
</feature>
<reference evidence="3" key="1">
    <citation type="journal article" date="2019" name="Int. J. Syst. Evol. Microbiol.">
        <title>The Global Catalogue of Microorganisms (GCM) 10K type strain sequencing project: providing services to taxonomists for standard genome sequencing and annotation.</title>
        <authorList>
            <consortium name="The Broad Institute Genomics Platform"/>
            <consortium name="The Broad Institute Genome Sequencing Center for Infectious Disease"/>
            <person name="Wu L."/>
            <person name="Ma J."/>
        </authorList>
    </citation>
    <scope>NUCLEOTIDE SEQUENCE [LARGE SCALE GENOMIC DNA]</scope>
    <source>
        <strain evidence="3">JCM 17810</strain>
    </source>
</reference>
<evidence type="ECO:0000313" key="3">
    <source>
        <dbReference type="Proteomes" id="UP001500622"/>
    </source>
</evidence>